<evidence type="ECO:0000313" key="2">
    <source>
        <dbReference type="Proteomes" id="UP000198211"/>
    </source>
</evidence>
<reference evidence="2" key="1">
    <citation type="submission" date="2017-03" db="EMBL/GenBank/DDBJ databases">
        <title>Phytopthora megakarya and P. palmivora, two closely related causual agents of cacao black pod achieved similar genome size and gene model numbers by different mechanisms.</title>
        <authorList>
            <person name="Ali S."/>
            <person name="Shao J."/>
            <person name="Larry D.J."/>
            <person name="Kronmiller B."/>
            <person name="Shen D."/>
            <person name="Strem M.D."/>
            <person name="Melnick R.L."/>
            <person name="Guiltinan M.J."/>
            <person name="Tyler B.M."/>
            <person name="Meinhardt L.W."/>
            <person name="Bailey B.A."/>
        </authorList>
    </citation>
    <scope>NUCLEOTIDE SEQUENCE [LARGE SCALE GENOMIC DNA]</scope>
    <source>
        <strain evidence="2">zdho120</strain>
    </source>
</reference>
<organism evidence="1 2">
    <name type="scientific">Phytophthora megakarya</name>
    <dbReference type="NCBI Taxonomy" id="4795"/>
    <lineage>
        <taxon>Eukaryota</taxon>
        <taxon>Sar</taxon>
        <taxon>Stramenopiles</taxon>
        <taxon>Oomycota</taxon>
        <taxon>Peronosporomycetes</taxon>
        <taxon>Peronosporales</taxon>
        <taxon>Peronosporaceae</taxon>
        <taxon>Phytophthora</taxon>
    </lineage>
</organism>
<name>A0A225WDT1_9STRA</name>
<accession>A0A225WDT1</accession>
<sequence>MTMFGVKKGMTPQLLRIPEISVPTTSIKAGLRIVDRPDGDAEPAQDSEFQREPQNAEVFAEQAEAHSKSIPDFSNRGIEGEVFRVAENQHWNLAFIQTKV</sequence>
<proteinExistence type="predicted"/>
<protein>
    <submittedName>
        <fullName evidence="1">Uncharacterized protein</fullName>
    </submittedName>
</protein>
<gene>
    <name evidence="1" type="ORF">PHMEG_00010785</name>
</gene>
<dbReference type="EMBL" id="NBNE01001101">
    <property type="protein sequence ID" value="OWZ15554.1"/>
    <property type="molecule type" value="Genomic_DNA"/>
</dbReference>
<dbReference type="Proteomes" id="UP000198211">
    <property type="component" value="Unassembled WGS sequence"/>
</dbReference>
<keyword evidence="2" id="KW-1185">Reference proteome</keyword>
<evidence type="ECO:0000313" key="1">
    <source>
        <dbReference type="EMBL" id="OWZ15554.1"/>
    </source>
</evidence>
<dbReference type="AlphaFoldDB" id="A0A225WDT1"/>
<comment type="caution">
    <text evidence="1">The sequence shown here is derived from an EMBL/GenBank/DDBJ whole genome shotgun (WGS) entry which is preliminary data.</text>
</comment>